<feature type="transmembrane region" description="Helical" evidence="1">
    <location>
        <begin position="494"/>
        <end position="513"/>
    </location>
</feature>
<keyword evidence="3" id="KW-1185">Reference proteome</keyword>
<feature type="transmembrane region" description="Helical" evidence="1">
    <location>
        <begin position="230"/>
        <end position="250"/>
    </location>
</feature>
<keyword evidence="1" id="KW-1133">Transmembrane helix</keyword>
<accession>A0ABQ6HPJ1</accession>
<gene>
    <name evidence="2" type="ORF">GCM10025862_13750</name>
</gene>
<organism evidence="2 3">
    <name type="scientific">Arsenicicoccus piscis</name>
    <dbReference type="NCBI Taxonomy" id="673954"/>
    <lineage>
        <taxon>Bacteria</taxon>
        <taxon>Bacillati</taxon>
        <taxon>Actinomycetota</taxon>
        <taxon>Actinomycetes</taxon>
        <taxon>Micrococcales</taxon>
        <taxon>Intrasporangiaceae</taxon>
        <taxon>Arsenicicoccus</taxon>
    </lineage>
</organism>
<feature type="transmembrane region" description="Helical" evidence="1">
    <location>
        <begin position="200"/>
        <end position="218"/>
    </location>
</feature>
<feature type="transmembrane region" description="Helical" evidence="1">
    <location>
        <begin position="92"/>
        <end position="115"/>
    </location>
</feature>
<evidence type="ECO:0000313" key="2">
    <source>
        <dbReference type="EMBL" id="GMA19354.1"/>
    </source>
</evidence>
<feature type="transmembrane region" description="Helical" evidence="1">
    <location>
        <begin position="127"/>
        <end position="146"/>
    </location>
</feature>
<name>A0ABQ6HPJ1_9MICO</name>
<dbReference type="NCBIfam" id="NF047321">
    <property type="entry name" value="SCO7613_CTERM"/>
    <property type="match status" value="1"/>
</dbReference>
<feature type="transmembrane region" description="Helical" evidence="1">
    <location>
        <begin position="152"/>
        <end position="170"/>
    </location>
</feature>
<feature type="transmembrane region" description="Helical" evidence="1">
    <location>
        <begin position="520"/>
        <end position="540"/>
    </location>
</feature>
<feature type="transmembrane region" description="Helical" evidence="1">
    <location>
        <begin position="351"/>
        <end position="368"/>
    </location>
</feature>
<reference evidence="3" key="1">
    <citation type="journal article" date="2019" name="Int. J. Syst. Evol. Microbiol.">
        <title>The Global Catalogue of Microorganisms (GCM) 10K type strain sequencing project: providing services to taxonomists for standard genome sequencing and annotation.</title>
        <authorList>
            <consortium name="The Broad Institute Genomics Platform"/>
            <consortium name="The Broad Institute Genome Sequencing Center for Infectious Disease"/>
            <person name="Wu L."/>
            <person name="Ma J."/>
        </authorList>
    </citation>
    <scope>NUCLEOTIDE SEQUENCE [LARGE SCALE GENOMIC DNA]</scope>
    <source>
        <strain evidence="3">NBRC 105830</strain>
    </source>
</reference>
<dbReference type="EMBL" id="BSUJ01000001">
    <property type="protein sequence ID" value="GMA19354.1"/>
    <property type="molecule type" value="Genomic_DNA"/>
</dbReference>
<feature type="transmembrane region" description="Helical" evidence="1">
    <location>
        <begin position="546"/>
        <end position="563"/>
    </location>
</feature>
<keyword evidence="1" id="KW-0812">Transmembrane</keyword>
<feature type="transmembrane region" description="Helical" evidence="1">
    <location>
        <begin position="28"/>
        <end position="46"/>
    </location>
</feature>
<sequence>MGALALAGTHLAGWVTLCAVLAQVPRLPLLAAGCAVVLTTAASGWWRERGLQPTTGALLGLAAPVLLAALEPAPELLAAAARRLIEAGHGTWMAPAPAGAADLLAVALVVVGLAAQPLVARLHRAAAVDPALAAAVVLALVCVAHVRPGAATLALLAGLGLGLLAVRRVLGPDQPGRTRSAVAAGVVLAPLLALAGLPDVLRPASFAVLAVALVVVAVDERRPELRGGALALAGACTLALLESGLGLAGLTAHQRGALLVGISAVLLGASAGARPAGEDRSHVGRAGPAARAARARVAASAEAVSAAATVVSAARLDDAGATAEAGLCGAATATSPTAASASKGADALDRLALEVTALLVAVTAWALLASDLSLLAVGLTFTGVGLGVARARCDDRPVYGWAAGVLLTVATWLRLVDADLRTLELYTVPAAVALLVWGARRLHRERDTASEAGVGRSRLELPWHGTGRSTWTTLTPGLALGYAPSLAAALNHPVSVRALVVGLVGLALVLVGLRLRLAAPFTVGAVGTAALALAELTPYVTVVPQWLLLSAAGVMLVGLGITWEQRLGDLRRAQGFVGRMR</sequence>
<keyword evidence="1" id="KW-0472">Membrane</keyword>
<feature type="transmembrane region" description="Helical" evidence="1">
    <location>
        <begin position="374"/>
        <end position="391"/>
    </location>
</feature>
<feature type="transmembrane region" description="Helical" evidence="1">
    <location>
        <begin position="177"/>
        <end position="194"/>
    </location>
</feature>
<dbReference type="InterPro" id="IPR058062">
    <property type="entry name" value="SCO7613_C"/>
</dbReference>
<evidence type="ECO:0008006" key="4">
    <source>
        <dbReference type="Google" id="ProtNLM"/>
    </source>
</evidence>
<feature type="transmembrane region" description="Helical" evidence="1">
    <location>
        <begin position="398"/>
        <end position="416"/>
    </location>
</feature>
<feature type="transmembrane region" description="Helical" evidence="1">
    <location>
        <begin position="256"/>
        <end position="273"/>
    </location>
</feature>
<evidence type="ECO:0000256" key="1">
    <source>
        <dbReference type="SAM" id="Phobius"/>
    </source>
</evidence>
<protein>
    <recommendedName>
        <fullName evidence="4">Glycosyltransferase RgtA/B/C/D-like domain-containing protein</fullName>
    </recommendedName>
</protein>
<evidence type="ECO:0000313" key="3">
    <source>
        <dbReference type="Proteomes" id="UP001157109"/>
    </source>
</evidence>
<comment type="caution">
    <text evidence="2">The sequence shown here is derived from an EMBL/GenBank/DDBJ whole genome shotgun (WGS) entry which is preliminary data.</text>
</comment>
<dbReference type="Proteomes" id="UP001157109">
    <property type="component" value="Unassembled WGS sequence"/>
</dbReference>
<feature type="transmembrane region" description="Helical" evidence="1">
    <location>
        <begin position="58"/>
        <end position="80"/>
    </location>
</feature>
<proteinExistence type="predicted"/>